<dbReference type="GO" id="GO:0032259">
    <property type="term" value="P:methylation"/>
    <property type="evidence" value="ECO:0007669"/>
    <property type="project" value="UniProtKB-KW"/>
</dbReference>
<sequence length="185" mass="19949">MYSLKKNIINLVLICDSLLKCNETEQFLKTLSTGDEKWIIYDKNVQKRSWSNGKQAPQIIAKPVLPRNRYTSSVWRERRGSPSRVGGVAALTAGRPAALGGHVKLIERDETCHLEVPLQVGEATLELVVTGSVGVGVGRRRAARAARRARGAARPRDTPTRSASPARRSSAPCAGPPAADITASA</sequence>
<dbReference type="OrthoDB" id="616263at2759"/>
<dbReference type="InterPro" id="IPR036397">
    <property type="entry name" value="RNaseH_sf"/>
</dbReference>
<dbReference type="AlphaFoldDB" id="A0A4C1XCR5"/>
<comment type="caution">
    <text evidence="2">The sequence shown here is derived from an EMBL/GenBank/DDBJ whole genome shotgun (WGS) entry which is preliminary data.</text>
</comment>
<gene>
    <name evidence="2" type="primary">SETMAR</name>
    <name evidence="2" type="ORF">EVAR_41849_1</name>
</gene>
<feature type="compositionally biased region" description="Low complexity" evidence="1">
    <location>
        <begin position="161"/>
        <end position="179"/>
    </location>
</feature>
<dbReference type="EMBL" id="BGZK01000780">
    <property type="protein sequence ID" value="GBP60159.1"/>
    <property type="molecule type" value="Genomic_DNA"/>
</dbReference>
<dbReference type="Proteomes" id="UP000299102">
    <property type="component" value="Unassembled WGS sequence"/>
</dbReference>
<feature type="region of interest" description="Disordered" evidence="1">
    <location>
        <begin position="139"/>
        <end position="185"/>
    </location>
</feature>
<evidence type="ECO:0000256" key="1">
    <source>
        <dbReference type="SAM" id="MobiDB-lite"/>
    </source>
</evidence>
<organism evidence="2 3">
    <name type="scientific">Eumeta variegata</name>
    <name type="common">Bagworm moth</name>
    <name type="synonym">Eumeta japonica</name>
    <dbReference type="NCBI Taxonomy" id="151549"/>
    <lineage>
        <taxon>Eukaryota</taxon>
        <taxon>Metazoa</taxon>
        <taxon>Ecdysozoa</taxon>
        <taxon>Arthropoda</taxon>
        <taxon>Hexapoda</taxon>
        <taxon>Insecta</taxon>
        <taxon>Pterygota</taxon>
        <taxon>Neoptera</taxon>
        <taxon>Endopterygota</taxon>
        <taxon>Lepidoptera</taxon>
        <taxon>Glossata</taxon>
        <taxon>Ditrysia</taxon>
        <taxon>Tineoidea</taxon>
        <taxon>Psychidae</taxon>
        <taxon>Oiketicinae</taxon>
        <taxon>Eumeta</taxon>
    </lineage>
</organism>
<keyword evidence="2" id="KW-0489">Methyltransferase</keyword>
<keyword evidence="3" id="KW-1185">Reference proteome</keyword>
<keyword evidence="2" id="KW-0808">Transferase</keyword>
<evidence type="ECO:0000313" key="2">
    <source>
        <dbReference type="EMBL" id="GBP60159.1"/>
    </source>
</evidence>
<evidence type="ECO:0000313" key="3">
    <source>
        <dbReference type="Proteomes" id="UP000299102"/>
    </source>
</evidence>
<protein>
    <submittedName>
        <fullName evidence="2">Histone-lysine N-methyltransferase SETMAR</fullName>
    </submittedName>
</protein>
<dbReference type="GO" id="GO:0008168">
    <property type="term" value="F:methyltransferase activity"/>
    <property type="evidence" value="ECO:0007669"/>
    <property type="project" value="UniProtKB-KW"/>
</dbReference>
<proteinExistence type="predicted"/>
<feature type="compositionally biased region" description="Basic residues" evidence="1">
    <location>
        <begin position="139"/>
        <end position="153"/>
    </location>
</feature>
<dbReference type="GO" id="GO:0003676">
    <property type="term" value="F:nucleic acid binding"/>
    <property type="evidence" value="ECO:0007669"/>
    <property type="project" value="InterPro"/>
</dbReference>
<reference evidence="2 3" key="1">
    <citation type="journal article" date="2019" name="Commun. Biol.">
        <title>The bagworm genome reveals a unique fibroin gene that provides high tensile strength.</title>
        <authorList>
            <person name="Kono N."/>
            <person name="Nakamura H."/>
            <person name="Ohtoshi R."/>
            <person name="Tomita M."/>
            <person name="Numata K."/>
            <person name="Arakawa K."/>
        </authorList>
    </citation>
    <scope>NUCLEOTIDE SEQUENCE [LARGE SCALE GENOMIC DNA]</scope>
</reference>
<dbReference type="Gene3D" id="3.30.420.10">
    <property type="entry name" value="Ribonuclease H-like superfamily/Ribonuclease H"/>
    <property type="match status" value="1"/>
</dbReference>
<name>A0A4C1XCR5_EUMVA</name>
<accession>A0A4C1XCR5</accession>